<proteinExistence type="evidence at transcript level"/>
<sequence>MGVEFELGIEAVVAAAAYVRAGKIPITSLCFILVSSSFGSCRRKRERAAAEREAFRFQQTVPPAPPCCCMTVP</sequence>
<accession>F2EJM6</accession>
<dbReference type="EMBL" id="AK376353">
    <property type="protein sequence ID" value="BAK07548.1"/>
    <property type="molecule type" value="mRNA"/>
</dbReference>
<protein>
    <submittedName>
        <fullName evidence="1">Predicted protein</fullName>
    </submittedName>
</protein>
<reference evidence="1" key="1">
    <citation type="journal article" date="2011" name="Plant Physiol.">
        <title>Comprehensive sequence analysis of 24,783 barley full-length cDNAs derived from 12 clone libraries.</title>
        <authorList>
            <person name="Matsumoto T."/>
            <person name="Tanaka T."/>
            <person name="Sakai H."/>
            <person name="Amano N."/>
            <person name="Kanamori H."/>
            <person name="Kurita K."/>
            <person name="Kikuta A."/>
            <person name="Kamiya K."/>
            <person name="Yamamoto M."/>
            <person name="Ikawa H."/>
            <person name="Fujii N."/>
            <person name="Hori K."/>
            <person name="Itoh T."/>
            <person name="Sato K."/>
        </authorList>
    </citation>
    <scope>NUCLEOTIDE SEQUENCE</scope>
</reference>
<organism evidence="1">
    <name type="scientific">Hordeum vulgare subsp. vulgare</name>
    <name type="common">Domesticated barley</name>
    <dbReference type="NCBI Taxonomy" id="112509"/>
    <lineage>
        <taxon>Eukaryota</taxon>
        <taxon>Viridiplantae</taxon>
        <taxon>Streptophyta</taxon>
        <taxon>Embryophyta</taxon>
        <taxon>Tracheophyta</taxon>
        <taxon>Spermatophyta</taxon>
        <taxon>Magnoliopsida</taxon>
        <taxon>Liliopsida</taxon>
        <taxon>Poales</taxon>
        <taxon>Poaceae</taxon>
        <taxon>BOP clade</taxon>
        <taxon>Pooideae</taxon>
        <taxon>Triticodae</taxon>
        <taxon>Triticeae</taxon>
        <taxon>Hordeinae</taxon>
        <taxon>Hordeum</taxon>
    </lineage>
</organism>
<dbReference type="AlphaFoldDB" id="F2EJM6"/>
<evidence type="ECO:0000313" key="1">
    <source>
        <dbReference type="EMBL" id="BAK07548.1"/>
    </source>
</evidence>
<name>F2EJM6_HORVV</name>